<reference evidence="2 3" key="1">
    <citation type="journal article" date="2016" name="Nat. Commun.">
        <title>Thousands of microbial genomes shed light on interconnected biogeochemical processes in an aquifer system.</title>
        <authorList>
            <person name="Anantharaman K."/>
            <person name="Brown C.T."/>
            <person name="Hug L.A."/>
            <person name="Sharon I."/>
            <person name="Castelle C.J."/>
            <person name="Probst A.J."/>
            <person name="Thomas B.C."/>
            <person name="Singh A."/>
            <person name="Wilkins M.J."/>
            <person name="Karaoz U."/>
            <person name="Brodie E.L."/>
            <person name="Williams K.H."/>
            <person name="Hubbard S.S."/>
            <person name="Banfield J.F."/>
        </authorList>
    </citation>
    <scope>NUCLEOTIDE SEQUENCE [LARGE SCALE GENOMIC DNA]</scope>
</reference>
<comment type="caution">
    <text evidence="2">The sequence shown here is derived from an EMBL/GenBank/DDBJ whole genome shotgun (WGS) entry which is preliminary data.</text>
</comment>
<dbReference type="NCBIfam" id="TIGR04183">
    <property type="entry name" value="Por_Secre_tail"/>
    <property type="match status" value="1"/>
</dbReference>
<sequence length="373" mass="39312">MERILIVVCIALFYVLNYAEITDGVHVYWYKIWENNYNIEDPNGPALPAGAIKHGGKIVTANNSTGLGYAGSGFSCGSERDDDQGWSSVFFSDNLHNASNAGGHADSAFLCGEYTDWASGNGALCDGGPIAIRCGVVDVSFGIMMWGSADAMPDDAVWADLDPMNTLSYDLTIAGAEEIIDFTAPQGRIQNDVPPILDGQFVRINVTDQVNWILSNVNGSSAYGIVMLSQAGVGSTGKFSLLAGENCVLTSDVSVTVPNVPWSTDGNTVHLVVYGSAEATLDAEVVPVAGNGLALEQNAPNPFNPMTTIAYTIGNGARGQVRICNAQGATVYTALVAGQGSLVWNAEAQPSGVYFCSLNTGKTSVSRKMVLLR</sequence>
<dbReference type="AlphaFoldDB" id="A0A1F7F7A5"/>
<feature type="domain" description="Secretion system C-terminal sorting" evidence="1">
    <location>
        <begin position="300"/>
        <end position="370"/>
    </location>
</feature>
<evidence type="ECO:0000313" key="2">
    <source>
        <dbReference type="EMBL" id="OGK02473.1"/>
    </source>
</evidence>
<evidence type="ECO:0000313" key="3">
    <source>
        <dbReference type="Proteomes" id="UP000179243"/>
    </source>
</evidence>
<gene>
    <name evidence="2" type="ORF">A2519_12080</name>
</gene>
<name>A0A1F7F7A5_UNCRA</name>
<dbReference type="Proteomes" id="UP000179243">
    <property type="component" value="Unassembled WGS sequence"/>
</dbReference>
<accession>A0A1F7F7A5</accession>
<evidence type="ECO:0000259" key="1">
    <source>
        <dbReference type="Pfam" id="PF18962"/>
    </source>
</evidence>
<protein>
    <recommendedName>
        <fullName evidence="1">Secretion system C-terminal sorting domain-containing protein</fullName>
    </recommendedName>
</protein>
<organism evidence="2 3">
    <name type="scientific">Candidatus Raymondbacteria bacterium RIFOXYD12_FULL_49_13</name>
    <dbReference type="NCBI Taxonomy" id="1817890"/>
    <lineage>
        <taxon>Bacteria</taxon>
        <taxon>Raymondiibacteriota</taxon>
    </lineage>
</organism>
<dbReference type="Pfam" id="PF18962">
    <property type="entry name" value="Por_Secre_tail"/>
    <property type="match status" value="1"/>
</dbReference>
<proteinExistence type="predicted"/>
<dbReference type="InterPro" id="IPR026444">
    <property type="entry name" value="Secre_tail"/>
</dbReference>
<dbReference type="EMBL" id="MFYX01000107">
    <property type="protein sequence ID" value="OGK02473.1"/>
    <property type="molecule type" value="Genomic_DNA"/>
</dbReference>